<dbReference type="Gene3D" id="1.25.40.10">
    <property type="entry name" value="Tetratricopeptide repeat domain"/>
    <property type="match status" value="2"/>
</dbReference>
<organism evidence="1">
    <name type="scientific">bioreactor metagenome</name>
    <dbReference type="NCBI Taxonomy" id="1076179"/>
    <lineage>
        <taxon>unclassified sequences</taxon>
        <taxon>metagenomes</taxon>
        <taxon>ecological metagenomes</taxon>
    </lineage>
</organism>
<evidence type="ECO:0000313" key="1">
    <source>
        <dbReference type="EMBL" id="MPM02710.1"/>
    </source>
</evidence>
<dbReference type="SUPFAM" id="SSF52540">
    <property type="entry name" value="P-loop containing nucleoside triphosphate hydrolases"/>
    <property type="match status" value="1"/>
</dbReference>
<dbReference type="AlphaFoldDB" id="A0A644WG42"/>
<dbReference type="SMART" id="SM00028">
    <property type="entry name" value="TPR"/>
    <property type="match status" value="6"/>
</dbReference>
<dbReference type="PANTHER" id="PTHR46574:SF1">
    <property type="entry name" value="43 KDA RECEPTOR-ASSOCIATED PROTEIN OF THE SYNAPSE"/>
    <property type="match status" value="1"/>
</dbReference>
<dbReference type="PANTHER" id="PTHR46574">
    <property type="entry name" value="43 KDA RECEPTOR-ASSOCIATED PROTEIN OF THE SYNAPSE"/>
    <property type="match status" value="1"/>
</dbReference>
<dbReference type="SUPFAM" id="SSF48452">
    <property type="entry name" value="TPR-like"/>
    <property type="match status" value="3"/>
</dbReference>
<dbReference type="InterPro" id="IPR011990">
    <property type="entry name" value="TPR-like_helical_dom_sf"/>
</dbReference>
<accession>A0A644WG42</accession>
<gene>
    <name evidence="1" type="ORF">SDC9_48965</name>
</gene>
<dbReference type="Gene3D" id="3.40.50.300">
    <property type="entry name" value="P-loop containing nucleotide triphosphate hydrolases"/>
    <property type="match status" value="1"/>
</dbReference>
<reference evidence="1" key="1">
    <citation type="submission" date="2019-08" db="EMBL/GenBank/DDBJ databases">
        <authorList>
            <person name="Kucharzyk K."/>
            <person name="Murdoch R.W."/>
            <person name="Higgins S."/>
            <person name="Loffler F."/>
        </authorList>
    </citation>
    <scope>NUCLEOTIDE SEQUENCE</scope>
</reference>
<dbReference type="InterPro" id="IPR027417">
    <property type="entry name" value="P-loop_NTPase"/>
</dbReference>
<proteinExistence type="predicted"/>
<dbReference type="GO" id="GO:0031594">
    <property type="term" value="C:neuromuscular junction"/>
    <property type="evidence" value="ECO:0007669"/>
    <property type="project" value="TreeGrafter"/>
</dbReference>
<dbReference type="GO" id="GO:0005886">
    <property type="term" value="C:plasma membrane"/>
    <property type="evidence" value="ECO:0007669"/>
    <property type="project" value="TreeGrafter"/>
</dbReference>
<dbReference type="GO" id="GO:1900075">
    <property type="term" value="P:positive regulation of neuromuscular synaptic transmission"/>
    <property type="evidence" value="ECO:0007669"/>
    <property type="project" value="TreeGrafter"/>
</dbReference>
<sequence>MKIETQNAETIYNVAGNMHLHNSPEVVALLNQSKQDKLREFNSISFFEILTKEFSKKKLIERTIELKEIEKRLSEHRQLILHGEPGLGKTTTLFQLSRKLENLVYISVKSKSPISVLSYLVNKIRLSIGDELLELKDVDEACEWLQVSLQKSKHCFIIDDCEQDNETVSKIISLEKFDSIFLFATRNKFMFEGEGVAFYPCSPFSEDEVKSFLESQGVPLDKLEFNNLFKASRGNPLYLYYFSKFQISPLPEDLAQYQNSILGGLSTRHQEILTLISIPYFNITLAELTEVMKYESIIETSKDVDDLSSIIKNYEGLLELFHPSFKEFVLEKLESKGLLNFYKEKLGEYYLAKEEIIQATYLLIDISPSKIDKYLFDVFPSLVSWGELNFALKVLNAKLKTSDKDLDKGYLYYHLCNVHHLLGNKDEATICIDKSLEHLKTAKNKKFYSAALMFKAMNLIELGKVSEATKIADKVFANIKENDKDFKAPLLVNLSKIYVDLSEFEKGAIACKEAFEIFEEQDETEGMKNSLVNLVSCLAQISEYKDEAEKYGLRLLEITRQSSEFSIEVIVLNALASIYREKKDYPKAKEFSNRAIELCQQYDMKDKAVLNLINFGNILRDDGDIEGAKKIYDEALIKSKEYNLKKDEGRIYWILSSIHRDSGNLDLSIEFADKSIKNSKELNYYYGTANALREKFDTLLLMDEPLKAADALVESAEFFGKIEHYSESYQYNISKAIEIYRNAGKNEKANKLINKLLENTARKINVEEVVSLILDNTSEETVTSNFEKLFNNYFTNDKNILNIIKQILSFASYCNGLDGAKGSTIFRKTLDLIIKNIGKSKFSYSILGIAIEQSGTLLNQDDLDVINNSLQEKLPLFSSREINDEKIFVTSIAGKINLEIHTFTDEIVCNKLATALILILHEQYELILENEPFLEKSCTIWLHSYSEEMKKAIGSYLADKEPLFQEHIQTLHWRKNGYDIHEMIVVNPDYESNCNLNTYPENKASLYFFVTTIMGIKSHFYHSEVHEDGSQRRFILNSVARLFDYTNKELKNNTNKSRFEINIDRINFNEE</sequence>
<dbReference type="InterPro" id="IPR019734">
    <property type="entry name" value="TPR_rpt"/>
</dbReference>
<dbReference type="GO" id="GO:0033130">
    <property type="term" value="F:acetylcholine receptor binding"/>
    <property type="evidence" value="ECO:0007669"/>
    <property type="project" value="TreeGrafter"/>
</dbReference>
<dbReference type="Pfam" id="PF13424">
    <property type="entry name" value="TPR_12"/>
    <property type="match status" value="1"/>
</dbReference>
<dbReference type="GO" id="GO:0007271">
    <property type="term" value="P:synaptic transmission, cholinergic"/>
    <property type="evidence" value="ECO:0007669"/>
    <property type="project" value="TreeGrafter"/>
</dbReference>
<name>A0A644WG42_9ZZZZ</name>
<comment type="caution">
    <text evidence="1">The sequence shown here is derived from an EMBL/GenBank/DDBJ whole genome shotgun (WGS) entry which is preliminary data.</text>
</comment>
<dbReference type="InterPro" id="IPR052480">
    <property type="entry name" value="RAPsyn"/>
</dbReference>
<dbReference type="EMBL" id="VSSQ01000890">
    <property type="protein sequence ID" value="MPM02710.1"/>
    <property type="molecule type" value="Genomic_DNA"/>
</dbReference>
<protein>
    <submittedName>
        <fullName evidence="1">Uncharacterized protein</fullName>
    </submittedName>
</protein>